<dbReference type="GO" id="GO:0003697">
    <property type="term" value="F:single-stranded DNA binding"/>
    <property type="evidence" value="ECO:0007669"/>
    <property type="project" value="InterPro"/>
</dbReference>
<keyword evidence="4" id="KW-0378">Hydrolase</keyword>
<dbReference type="GO" id="GO:0008233">
    <property type="term" value="F:peptidase activity"/>
    <property type="evidence" value="ECO:0007669"/>
    <property type="project" value="UniProtKB-KW"/>
</dbReference>
<accession>A0A0W8FDH5</accession>
<feature type="region of interest" description="Disordered" evidence="8">
    <location>
        <begin position="247"/>
        <end position="269"/>
    </location>
</feature>
<evidence type="ECO:0008006" key="10">
    <source>
        <dbReference type="Google" id="ProtNLM"/>
    </source>
</evidence>
<dbReference type="InterPro" id="IPR036590">
    <property type="entry name" value="SRAP-like"/>
</dbReference>
<keyword evidence="7" id="KW-0456">Lyase</keyword>
<evidence type="ECO:0000256" key="3">
    <source>
        <dbReference type="ARBA" id="ARBA00022763"/>
    </source>
</evidence>
<dbReference type="Gene3D" id="3.90.1680.10">
    <property type="entry name" value="SOS response associated peptidase-like"/>
    <property type="match status" value="1"/>
</dbReference>
<keyword evidence="5" id="KW-0190">Covalent protein-DNA linkage</keyword>
<dbReference type="InterPro" id="IPR003738">
    <property type="entry name" value="SRAP"/>
</dbReference>
<evidence type="ECO:0000256" key="4">
    <source>
        <dbReference type="ARBA" id="ARBA00022801"/>
    </source>
</evidence>
<dbReference type="SUPFAM" id="SSF143081">
    <property type="entry name" value="BB1717-like"/>
    <property type="match status" value="1"/>
</dbReference>
<dbReference type="PANTHER" id="PTHR13604:SF0">
    <property type="entry name" value="ABASIC SITE PROCESSING PROTEIN HMCES"/>
    <property type="match status" value="1"/>
</dbReference>
<dbReference type="GO" id="GO:0006508">
    <property type="term" value="P:proteolysis"/>
    <property type="evidence" value="ECO:0007669"/>
    <property type="project" value="UniProtKB-KW"/>
</dbReference>
<comment type="caution">
    <text evidence="9">The sequence shown here is derived from an EMBL/GenBank/DDBJ whole genome shotgun (WGS) entry which is preliminary data.</text>
</comment>
<dbReference type="PANTHER" id="PTHR13604">
    <property type="entry name" value="DC12-RELATED"/>
    <property type="match status" value="1"/>
</dbReference>
<comment type="similarity">
    <text evidence="1">Belongs to the SOS response-associated peptidase family.</text>
</comment>
<evidence type="ECO:0000256" key="7">
    <source>
        <dbReference type="ARBA" id="ARBA00023239"/>
    </source>
</evidence>
<dbReference type="GO" id="GO:0106300">
    <property type="term" value="P:protein-DNA covalent cross-linking repair"/>
    <property type="evidence" value="ECO:0007669"/>
    <property type="project" value="InterPro"/>
</dbReference>
<gene>
    <name evidence="9" type="ORF">ASZ90_011349</name>
</gene>
<proteinExistence type="inferred from homology"/>
<sequence>MLFCRYRGLCAGRYIGIAARPPVRPAILRNIMSAIPPLKSMCGRYSLTCIDDLGRRFRVFVPEIGLRSRFNVPPGSEMPVILPEGGEGRLSLMRWGLIPAWAKDPAIGRRLINARAETLTEKPSFRSLVRRKRCLVPATGFYEWNISGRGRIPYYIRMKDDCLCAFAGLYDEWQSPAGVLLKTYAIITTEPNDLIRPIHSRMPAILRREDEGRWLQPGPLTAEEIRTMLAPRPAEDLEAYPVSLEVNNPEHDGEHLTRRAAMQVVPRHP</sequence>
<organism evidence="9">
    <name type="scientific">hydrocarbon metagenome</name>
    <dbReference type="NCBI Taxonomy" id="938273"/>
    <lineage>
        <taxon>unclassified sequences</taxon>
        <taxon>metagenomes</taxon>
        <taxon>ecological metagenomes</taxon>
    </lineage>
</organism>
<dbReference type="EMBL" id="LNQE01001345">
    <property type="protein sequence ID" value="KUG18953.1"/>
    <property type="molecule type" value="Genomic_DNA"/>
</dbReference>
<dbReference type="Pfam" id="PF02586">
    <property type="entry name" value="SRAP"/>
    <property type="match status" value="1"/>
</dbReference>
<keyword evidence="3" id="KW-0227">DNA damage</keyword>
<name>A0A0W8FDH5_9ZZZZ</name>
<protein>
    <recommendedName>
        <fullName evidence="10">Abasic site processing protein</fullName>
    </recommendedName>
</protein>
<evidence type="ECO:0000256" key="2">
    <source>
        <dbReference type="ARBA" id="ARBA00022670"/>
    </source>
</evidence>
<dbReference type="AlphaFoldDB" id="A0A0W8FDH5"/>
<evidence type="ECO:0000256" key="1">
    <source>
        <dbReference type="ARBA" id="ARBA00008136"/>
    </source>
</evidence>
<evidence type="ECO:0000256" key="6">
    <source>
        <dbReference type="ARBA" id="ARBA00023125"/>
    </source>
</evidence>
<dbReference type="GO" id="GO:0016829">
    <property type="term" value="F:lyase activity"/>
    <property type="evidence" value="ECO:0007669"/>
    <property type="project" value="UniProtKB-KW"/>
</dbReference>
<feature type="compositionally biased region" description="Basic and acidic residues" evidence="8">
    <location>
        <begin position="248"/>
        <end position="257"/>
    </location>
</feature>
<evidence type="ECO:0000256" key="5">
    <source>
        <dbReference type="ARBA" id="ARBA00023124"/>
    </source>
</evidence>
<evidence type="ECO:0000313" key="9">
    <source>
        <dbReference type="EMBL" id="KUG18953.1"/>
    </source>
</evidence>
<keyword evidence="2" id="KW-0645">Protease</keyword>
<evidence type="ECO:0000256" key="8">
    <source>
        <dbReference type="SAM" id="MobiDB-lite"/>
    </source>
</evidence>
<keyword evidence="6" id="KW-0238">DNA-binding</keyword>
<reference evidence="9" key="1">
    <citation type="journal article" date="2015" name="Proc. Natl. Acad. Sci. U.S.A.">
        <title>Networks of energetic and metabolic interactions define dynamics in microbial communities.</title>
        <authorList>
            <person name="Embree M."/>
            <person name="Liu J.K."/>
            <person name="Al-Bassam M.M."/>
            <person name="Zengler K."/>
        </authorList>
    </citation>
    <scope>NUCLEOTIDE SEQUENCE</scope>
</reference>